<dbReference type="SMART" id="SM00740">
    <property type="entry name" value="PASTA"/>
    <property type="match status" value="2"/>
</dbReference>
<evidence type="ECO:0000256" key="2">
    <source>
        <dbReference type="ARBA" id="ARBA00007171"/>
    </source>
</evidence>
<evidence type="ECO:0000256" key="1">
    <source>
        <dbReference type="ARBA" id="ARBA00004370"/>
    </source>
</evidence>
<dbReference type="InterPro" id="IPR005543">
    <property type="entry name" value="PASTA_dom"/>
</dbReference>
<comment type="similarity">
    <text evidence="2">Belongs to the transpeptidase family.</text>
</comment>
<feature type="domain" description="PASTA" evidence="4">
    <location>
        <begin position="602"/>
        <end position="662"/>
    </location>
</feature>
<dbReference type="InterPro" id="IPR001460">
    <property type="entry name" value="PCN-bd_Tpept"/>
</dbReference>
<dbReference type="Gene3D" id="3.30.450.330">
    <property type="match status" value="1"/>
</dbReference>
<evidence type="ECO:0000313" key="5">
    <source>
        <dbReference type="EMBL" id="PDO11186.1"/>
    </source>
</evidence>
<proteinExistence type="inferred from homology"/>
<reference evidence="5 6" key="1">
    <citation type="submission" date="2016-12" db="EMBL/GenBank/DDBJ databases">
        <title>Candidatus Reconcilibacillus cellulovorans genome.</title>
        <authorList>
            <person name="Kolinko S."/>
            <person name="Wu Y.-W."/>
            <person name="Tachea F."/>
            <person name="Denzel E."/>
            <person name="Hiras J."/>
            <person name="Baecker N."/>
            <person name="Chan L.J."/>
            <person name="Eichorst S.A."/>
            <person name="Frey D."/>
            <person name="Adams P.D."/>
            <person name="Pray T."/>
            <person name="Tanjore D."/>
            <person name="Petzold C.J."/>
            <person name="Gladden J.M."/>
            <person name="Simmons B.A."/>
            <person name="Singer S.W."/>
        </authorList>
    </citation>
    <scope>NUCLEOTIDE SEQUENCE [LARGE SCALE GENOMIC DNA]</scope>
    <source>
        <strain evidence="5">JTherm</strain>
    </source>
</reference>
<dbReference type="SUPFAM" id="SSF56601">
    <property type="entry name" value="beta-lactamase/transpeptidase-like"/>
    <property type="match status" value="1"/>
</dbReference>
<dbReference type="PROSITE" id="PS51178">
    <property type="entry name" value="PASTA"/>
    <property type="match status" value="2"/>
</dbReference>
<dbReference type="Pfam" id="PF00905">
    <property type="entry name" value="Transpeptidase"/>
    <property type="match status" value="1"/>
</dbReference>
<sequence>MAPKTVKLRALAVTVAFSVLFAALVVRLYWIQVVHADAYLREAQEIWNVTRPLKANRGAIYDRNGNLLAADGLAYTVAVNPSLMVERQRREPGLIAETAARLAGLIGKPASDIERVVREKAGAVWAELGPEGTKIDAGLAEKVLDAFGRENCREFSTHFYCGNVGVILVKEKKRYYPSGAMLAHVLGYVRKDDVEGGGLEYQFRDVLRGRDGSISYARDRKGVMLPNASVRYEPPQNGSDLVLTIDRTVQSFLETALESAFERWKPRRFVAIAADPQTMEILGMSGYPTFDPNAYWTTADAEAFRNPAVQWEFEPGSTFKIVTLAAAIEEGVWNPDETFKSGAITVSGQTIHDHNRSGWGTITYREGLLKSSNVAFVKLGLEKLGKDRLKSYIDRFGFGRKTGVELPAENAGRVDFRYPVEVATASFGQGITVTALQELVAVSAIANGGRVMKPWIVREIVRPDGTKQTFGPMEIGRAVSESTARQTALLLEQVVSEPGATGYRAKLDGYRIAGKTGTAQKVVNGRYADDRWVVSFVGFAPADRPKFALVVVADEPRISDYREAGEVAAPVFREIASQLLKYYGIEPRAGNPVSGGVSEVRTKPVAVAPDLIGKPARSATAELEQSDMPYAVLGGGSTVFDQFPKPGTEMGALQRIYLLTEPSGSVALPDMRGLSLREAMEICRWLGYTCTVEGQGYVVSQDMSTVDGQRTARLRFGTNG</sequence>
<name>A0A2A6E2Z0_9BACL</name>
<protein>
    <recommendedName>
        <fullName evidence="4">PASTA domain-containing protein</fullName>
    </recommendedName>
</protein>
<evidence type="ECO:0000256" key="3">
    <source>
        <dbReference type="ARBA" id="ARBA00023136"/>
    </source>
</evidence>
<dbReference type="InterPro" id="IPR050515">
    <property type="entry name" value="Beta-lactam/transpept"/>
</dbReference>
<gene>
    <name evidence="5" type="ORF">BLM47_03005</name>
</gene>
<evidence type="ECO:0000259" key="4">
    <source>
        <dbReference type="PROSITE" id="PS51178"/>
    </source>
</evidence>
<dbReference type="EMBL" id="MOXJ01000004">
    <property type="protein sequence ID" value="PDO11186.1"/>
    <property type="molecule type" value="Genomic_DNA"/>
</dbReference>
<dbReference type="GO" id="GO:0008658">
    <property type="term" value="F:penicillin binding"/>
    <property type="evidence" value="ECO:0007669"/>
    <property type="project" value="InterPro"/>
</dbReference>
<dbReference type="Gene3D" id="3.40.710.10">
    <property type="entry name" value="DD-peptidase/beta-lactamase superfamily"/>
    <property type="match status" value="1"/>
</dbReference>
<accession>A0A2A6E2Z0</accession>
<evidence type="ECO:0000313" key="6">
    <source>
        <dbReference type="Proteomes" id="UP000243688"/>
    </source>
</evidence>
<comment type="caution">
    <text evidence="5">The sequence shown here is derived from an EMBL/GenBank/DDBJ whole genome shotgun (WGS) entry which is preliminary data.</text>
</comment>
<dbReference type="CDD" id="cd06575">
    <property type="entry name" value="PASTA_Pbp2x-like_2"/>
    <property type="match status" value="1"/>
</dbReference>
<dbReference type="PANTHER" id="PTHR30627:SF1">
    <property type="entry name" value="PEPTIDOGLYCAN D,D-TRANSPEPTIDASE FTSI"/>
    <property type="match status" value="1"/>
</dbReference>
<dbReference type="Proteomes" id="UP000243688">
    <property type="component" value="Unassembled WGS sequence"/>
</dbReference>
<keyword evidence="3" id="KW-0472">Membrane</keyword>
<dbReference type="InterPro" id="IPR036138">
    <property type="entry name" value="PBP_dimer_sf"/>
</dbReference>
<dbReference type="SUPFAM" id="SSF56519">
    <property type="entry name" value="Penicillin binding protein dimerisation domain"/>
    <property type="match status" value="1"/>
</dbReference>
<dbReference type="InterPro" id="IPR005311">
    <property type="entry name" value="PBP_dimer"/>
</dbReference>
<dbReference type="Gene3D" id="3.90.1310.10">
    <property type="entry name" value="Penicillin-binding protein 2a (Domain 2)"/>
    <property type="match status" value="1"/>
</dbReference>
<dbReference type="InterPro" id="IPR012338">
    <property type="entry name" value="Beta-lactam/transpept-like"/>
</dbReference>
<dbReference type="GO" id="GO:0071555">
    <property type="term" value="P:cell wall organization"/>
    <property type="evidence" value="ECO:0007669"/>
    <property type="project" value="TreeGrafter"/>
</dbReference>
<dbReference type="GO" id="GO:0005886">
    <property type="term" value="C:plasma membrane"/>
    <property type="evidence" value="ECO:0007669"/>
    <property type="project" value="TreeGrafter"/>
</dbReference>
<dbReference type="PANTHER" id="PTHR30627">
    <property type="entry name" value="PEPTIDOGLYCAN D,D-TRANSPEPTIDASE"/>
    <property type="match status" value="1"/>
</dbReference>
<comment type="subcellular location">
    <subcellularLocation>
        <location evidence="1">Membrane</location>
    </subcellularLocation>
</comment>
<dbReference type="CDD" id="cd06576">
    <property type="entry name" value="PASTA_Pbp2x-like_1"/>
    <property type="match status" value="1"/>
</dbReference>
<feature type="domain" description="PASTA" evidence="4">
    <location>
        <begin position="664"/>
        <end position="718"/>
    </location>
</feature>
<dbReference type="Pfam" id="PF03717">
    <property type="entry name" value="PBP_dimer"/>
    <property type="match status" value="1"/>
</dbReference>
<dbReference type="AlphaFoldDB" id="A0A2A6E2Z0"/>
<organism evidence="5 6">
    <name type="scientific">Candidatus Reconcilbacillus cellulovorans</name>
    <dbReference type="NCBI Taxonomy" id="1906605"/>
    <lineage>
        <taxon>Bacteria</taxon>
        <taxon>Bacillati</taxon>
        <taxon>Bacillota</taxon>
        <taxon>Bacilli</taxon>
        <taxon>Bacillales</taxon>
        <taxon>Paenibacillaceae</taxon>
        <taxon>Candidatus Reconcilbacillus</taxon>
    </lineage>
</organism>
<dbReference type="SUPFAM" id="SSF54184">
    <property type="entry name" value="Penicillin-binding protein 2x (pbp-2x), c-terminal domain"/>
    <property type="match status" value="2"/>
</dbReference>